<reference evidence="1" key="2">
    <citation type="journal article" date="2007" name="Science">
        <title>Genome sequence of Aedes aegypti, a major arbovirus vector.</title>
        <authorList>
            <person name="Nene V."/>
            <person name="Wortman J.R."/>
            <person name="Lawson D."/>
            <person name="Haas B."/>
            <person name="Kodira C."/>
            <person name="Tu Z.J."/>
            <person name="Loftus B."/>
            <person name="Xi Z."/>
            <person name="Megy K."/>
            <person name="Grabherr M."/>
            <person name="Ren Q."/>
            <person name="Zdobnov E.M."/>
            <person name="Lobo N.F."/>
            <person name="Campbell K.S."/>
            <person name="Brown S.E."/>
            <person name="Bonaldo M.F."/>
            <person name="Zhu J."/>
            <person name="Sinkins S.P."/>
            <person name="Hogenkamp D.G."/>
            <person name="Amedeo P."/>
            <person name="Arensburger P."/>
            <person name="Atkinson P.W."/>
            <person name="Bidwell S."/>
            <person name="Biedler J."/>
            <person name="Birney E."/>
            <person name="Bruggner R.V."/>
            <person name="Costas J."/>
            <person name="Coy M.R."/>
            <person name="Crabtree J."/>
            <person name="Crawford M."/>
            <person name="Debruyn B."/>
            <person name="Decaprio D."/>
            <person name="Eiglmeier K."/>
            <person name="Eisenstadt E."/>
            <person name="El-Dorry H."/>
            <person name="Gelbart W.M."/>
            <person name="Gomes S.L."/>
            <person name="Hammond M."/>
            <person name="Hannick L.I."/>
            <person name="Hogan J.R."/>
            <person name="Holmes M.H."/>
            <person name="Jaffe D."/>
            <person name="Johnston J.S."/>
            <person name="Kennedy R.C."/>
            <person name="Koo H."/>
            <person name="Kravitz S."/>
            <person name="Kriventseva E.V."/>
            <person name="Kulp D."/>
            <person name="Labutti K."/>
            <person name="Lee E."/>
            <person name="Li S."/>
            <person name="Lovin D.D."/>
            <person name="Mao C."/>
            <person name="Mauceli E."/>
            <person name="Menck C.F."/>
            <person name="Miller J.R."/>
            <person name="Montgomery P."/>
            <person name="Mori A."/>
            <person name="Nascimento A.L."/>
            <person name="Naveira H.F."/>
            <person name="Nusbaum C."/>
            <person name="O'leary S."/>
            <person name="Orvis J."/>
            <person name="Pertea M."/>
            <person name="Quesneville H."/>
            <person name="Reidenbach K.R."/>
            <person name="Rogers Y.H."/>
            <person name="Roth C.W."/>
            <person name="Schneider J.R."/>
            <person name="Schatz M."/>
            <person name="Shumway M."/>
            <person name="Stanke M."/>
            <person name="Stinson E.O."/>
            <person name="Tubio J.M."/>
            <person name="Vanzee J.P."/>
            <person name="Verjovski-Almeida S."/>
            <person name="Werner D."/>
            <person name="White O."/>
            <person name="Wyder S."/>
            <person name="Zeng Q."/>
            <person name="Zhao Q."/>
            <person name="Zhao Y."/>
            <person name="Hill C.A."/>
            <person name="Raikhel A.S."/>
            <person name="Soares M.B."/>
            <person name="Knudson D.L."/>
            <person name="Lee N.H."/>
            <person name="Galagan J."/>
            <person name="Salzberg S.L."/>
            <person name="Paulsen I.T."/>
            <person name="Dimopoulos G."/>
            <person name="Collins F.H."/>
            <person name="Birren B."/>
            <person name="Fraser-Liggett C.M."/>
            <person name="Severson D.W."/>
        </authorList>
    </citation>
    <scope>NUCLEOTIDE SEQUENCE [LARGE SCALE GENOMIC DNA]</scope>
    <source>
        <strain evidence="1">Liverpool</strain>
    </source>
</reference>
<name>Q17KU0_AEDAE</name>
<dbReference type="AlphaFoldDB" id="Q17KU0"/>
<accession>Q17KU0</accession>
<gene>
    <name evidence="1" type="ORF">AaeL_AAEL001572</name>
</gene>
<dbReference type="EMBL" id="CH477221">
    <property type="protein sequence ID" value="EAT47317.1"/>
    <property type="molecule type" value="Genomic_DNA"/>
</dbReference>
<reference evidence="1" key="1">
    <citation type="submission" date="2005-10" db="EMBL/GenBank/DDBJ databases">
        <authorList>
            <person name="Loftus B.J."/>
            <person name="Nene V.M."/>
            <person name="Hannick L.I."/>
            <person name="Bidwell S."/>
            <person name="Haas B."/>
            <person name="Amedeo P."/>
            <person name="Orvis J."/>
            <person name="Wortman J.R."/>
            <person name="White O.R."/>
            <person name="Salzberg S."/>
            <person name="Shumway M."/>
            <person name="Koo H."/>
            <person name="Zhao Y."/>
            <person name="Holmes M."/>
            <person name="Miller J."/>
            <person name="Schatz M."/>
            <person name="Pop M."/>
            <person name="Pai G."/>
            <person name="Utterback T."/>
            <person name="Rogers Y.-H."/>
            <person name="Kravitz S."/>
            <person name="Fraser C.M."/>
        </authorList>
    </citation>
    <scope>NUCLEOTIDE SEQUENCE</scope>
    <source>
        <strain evidence="1">Liverpool</strain>
    </source>
</reference>
<reference evidence="1" key="3">
    <citation type="submission" date="2012-09" db="EMBL/GenBank/DDBJ databases">
        <authorList>
            <consortium name="VectorBase"/>
        </authorList>
    </citation>
    <scope>NUCLEOTIDE SEQUENCE</scope>
    <source>
        <strain evidence="1">Liverpool</strain>
    </source>
</reference>
<dbReference type="HOGENOM" id="CLU_2419226_0_0_1"/>
<dbReference type="Proteomes" id="UP000682892">
    <property type="component" value="Chromosome 3"/>
</dbReference>
<feature type="non-terminal residue" evidence="1">
    <location>
        <position position="92"/>
    </location>
</feature>
<evidence type="ECO:0000313" key="2">
    <source>
        <dbReference type="Proteomes" id="UP000682892"/>
    </source>
</evidence>
<organism evidence="1 2">
    <name type="scientific">Aedes aegypti</name>
    <name type="common">Yellowfever mosquito</name>
    <name type="synonym">Culex aegypti</name>
    <dbReference type="NCBI Taxonomy" id="7159"/>
    <lineage>
        <taxon>Eukaryota</taxon>
        <taxon>Metazoa</taxon>
        <taxon>Ecdysozoa</taxon>
        <taxon>Arthropoda</taxon>
        <taxon>Hexapoda</taxon>
        <taxon>Insecta</taxon>
        <taxon>Pterygota</taxon>
        <taxon>Neoptera</taxon>
        <taxon>Endopterygota</taxon>
        <taxon>Diptera</taxon>
        <taxon>Nematocera</taxon>
        <taxon>Culicoidea</taxon>
        <taxon>Culicidae</taxon>
        <taxon>Culicinae</taxon>
        <taxon>Aedini</taxon>
        <taxon>Aedes</taxon>
        <taxon>Stegomyia</taxon>
    </lineage>
</organism>
<protein>
    <submittedName>
        <fullName evidence="1">AAEL001572-PA</fullName>
    </submittedName>
</protein>
<proteinExistence type="predicted"/>
<sequence>IIGRPDSATLECITRQCFSRIRFNLVAFVESFKTTVHGAGLFRCVGSRTSPREASRTNIRMYFIRRFDLAISGGRPSRAVQQPTNQIINSKK</sequence>
<evidence type="ECO:0000313" key="1">
    <source>
        <dbReference type="EMBL" id="EAT47317.1"/>
    </source>
</evidence>
<dbReference type="PaxDb" id="7159-AAEL001572-PA"/>